<proteinExistence type="predicted"/>
<gene>
    <name evidence="2" type="ORF">NCTC9381_00926</name>
</gene>
<accession>A0A379AB01</accession>
<dbReference type="Proteomes" id="UP000254640">
    <property type="component" value="Unassembled WGS sequence"/>
</dbReference>
<name>A0A379AB01_ENTAG</name>
<evidence type="ECO:0000313" key="2">
    <source>
        <dbReference type="EMBL" id="SUB15061.1"/>
    </source>
</evidence>
<feature type="chain" id="PRO_5016590017" evidence="1">
    <location>
        <begin position="24"/>
        <end position="51"/>
    </location>
</feature>
<protein>
    <submittedName>
        <fullName evidence="2">Uncharacterized protein</fullName>
    </submittedName>
</protein>
<feature type="signal peptide" evidence="1">
    <location>
        <begin position="1"/>
        <end position="23"/>
    </location>
</feature>
<evidence type="ECO:0000256" key="1">
    <source>
        <dbReference type="SAM" id="SignalP"/>
    </source>
</evidence>
<organism evidence="2 3">
    <name type="scientific">Enterobacter agglomerans</name>
    <name type="common">Erwinia herbicola</name>
    <name type="synonym">Pantoea agglomerans</name>
    <dbReference type="NCBI Taxonomy" id="549"/>
    <lineage>
        <taxon>Bacteria</taxon>
        <taxon>Pseudomonadati</taxon>
        <taxon>Pseudomonadota</taxon>
        <taxon>Gammaproteobacteria</taxon>
        <taxon>Enterobacterales</taxon>
        <taxon>Erwiniaceae</taxon>
        <taxon>Pantoea</taxon>
        <taxon>Pantoea agglomerans group</taxon>
    </lineage>
</organism>
<dbReference type="AlphaFoldDB" id="A0A379AB01"/>
<keyword evidence="1" id="KW-0732">Signal</keyword>
<dbReference type="EMBL" id="UGSO01000001">
    <property type="protein sequence ID" value="SUB15061.1"/>
    <property type="molecule type" value="Genomic_DNA"/>
</dbReference>
<reference evidence="2 3" key="1">
    <citation type="submission" date="2018-06" db="EMBL/GenBank/DDBJ databases">
        <authorList>
            <consortium name="Pathogen Informatics"/>
            <person name="Doyle S."/>
        </authorList>
    </citation>
    <scope>NUCLEOTIDE SEQUENCE [LARGE SCALE GENOMIC DNA]</scope>
    <source>
        <strain evidence="2 3">NCTC9381</strain>
    </source>
</reference>
<keyword evidence="3" id="KW-1185">Reference proteome</keyword>
<evidence type="ECO:0000313" key="3">
    <source>
        <dbReference type="Proteomes" id="UP000254640"/>
    </source>
</evidence>
<sequence length="51" mass="5155">MKLKLFLFAAAGLTVAIPSLTQAATTSGTINATLTLTTGCLGERPVGYGGR</sequence>